<dbReference type="InterPro" id="IPR036390">
    <property type="entry name" value="WH_DNA-bd_sf"/>
</dbReference>
<keyword evidence="4" id="KW-0808">Transferase</keyword>
<comment type="function">
    <text evidence="1">Transcriptional repressor of xylose-utilizing enzymes.</text>
</comment>
<organism evidence="4 5">
    <name type="scientific">Pelosinus propionicus DSM 13327</name>
    <dbReference type="NCBI Taxonomy" id="1123291"/>
    <lineage>
        <taxon>Bacteria</taxon>
        <taxon>Bacillati</taxon>
        <taxon>Bacillota</taxon>
        <taxon>Negativicutes</taxon>
        <taxon>Selenomonadales</taxon>
        <taxon>Sporomusaceae</taxon>
        <taxon>Pelosinus</taxon>
    </lineage>
</organism>
<comment type="similarity">
    <text evidence="2">Belongs to the ROK (NagC/XylR) family.</text>
</comment>
<dbReference type="OrthoDB" id="9810372at2"/>
<dbReference type="Gene3D" id="1.10.10.10">
    <property type="entry name" value="Winged helix-like DNA-binding domain superfamily/Winged helix DNA-binding domain"/>
    <property type="match status" value="1"/>
</dbReference>
<gene>
    <name evidence="4" type="ORF">SAMN04490355_100958</name>
</gene>
<dbReference type="InterPro" id="IPR000600">
    <property type="entry name" value="ROK"/>
</dbReference>
<evidence type="ECO:0000256" key="3">
    <source>
        <dbReference type="ARBA" id="ARBA00022629"/>
    </source>
</evidence>
<dbReference type="SUPFAM" id="SSF46785">
    <property type="entry name" value="Winged helix' DNA-binding domain"/>
    <property type="match status" value="1"/>
</dbReference>
<keyword evidence="4" id="KW-0418">Kinase</keyword>
<dbReference type="AlphaFoldDB" id="A0A1I4IRJ9"/>
<dbReference type="STRING" id="1123291.SAMN04490355_100958"/>
<dbReference type="InterPro" id="IPR043129">
    <property type="entry name" value="ATPase_NBD"/>
</dbReference>
<evidence type="ECO:0000313" key="4">
    <source>
        <dbReference type="EMBL" id="SFL56924.1"/>
    </source>
</evidence>
<dbReference type="EMBL" id="FOTS01000009">
    <property type="protein sequence ID" value="SFL56924.1"/>
    <property type="molecule type" value="Genomic_DNA"/>
</dbReference>
<proteinExistence type="inferred from homology"/>
<name>A0A1I4IRJ9_9FIRM</name>
<evidence type="ECO:0000313" key="5">
    <source>
        <dbReference type="Proteomes" id="UP000199520"/>
    </source>
</evidence>
<keyword evidence="5" id="KW-1185">Reference proteome</keyword>
<dbReference type="GO" id="GO:0042732">
    <property type="term" value="P:D-xylose metabolic process"/>
    <property type="evidence" value="ECO:0007669"/>
    <property type="project" value="UniProtKB-KW"/>
</dbReference>
<dbReference type="InterPro" id="IPR049874">
    <property type="entry name" value="ROK_cs"/>
</dbReference>
<dbReference type="Proteomes" id="UP000199520">
    <property type="component" value="Unassembled WGS sequence"/>
</dbReference>
<keyword evidence="3" id="KW-0859">Xylose metabolism</keyword>
<reference evidence="5" key="1">
    <citation type="submission" date="2016-10" db="EMBL/GenBank/DDBJ databases">
        <authorList>
            <person name="Varghese N."/>
            <person name="Submissions S."/>
        </authorList>
    </citation>
    <scope>NUCLEOTIDE SEQUENCE [LARGE SCALE GENOMIC DNA]</scope>
    <source>
        <strain evidence="5">DSM 13327</strain>
    </source>
</reference>
<dbReference type="GO" id="GO:0016301">
    <property type="term" value="F:kinase activity"/>
    <property type="evidence" value="ECO:0007669"/>
    <property type="project" value="UniProtKB-KW"/>
</dbReference>
<dbReference type="PANTHER" id="PTHR18964">
    <property type="entry name" value="ROK (REPRESSOR, ORF, KINASE) FAMILY"/>
    <property type="match status" value="1"/>
</dbReference>
<dbReference type="SUPFAM" id="SSF53067">
    <property type="entry name" value="Actin-like ATPase domain"/>
    <property type="match status" value="1"/>
</dbReference>
<accession>A0A1I4IRJ9</accession>
<dbReference type="Pfam" id="PF13412">
    <property type="entry name" value="HTH_24"/>
    <property type="match status" value="1"/>
</dbReference>
<evidence type="ECO:0000256" key="1">
    <source>
        <dbReference type="ARBA" id="ARBA00002486"/>
    </source>
</evidence>
<sequence length="400" mass="43163">MEGVNTINSKAVGGGANESLIINAIRRRGPISRVDIAKLTGLTAPTVTNISSKLIENGLIHEYMVGEYSGGRRPVLLKVHSEIANMIIVDIRSKEMIGYLINGGLEIKEEICHDIQHLKEEKILSFLENTIAQCYASEDGKLALAIGIIVRGPVMSKEGLSLFSPSAGWRNVPLKYLVEKQFQLPVFVENDMRAMALGAYHYGPYRDIKNAVFLGVGGGIGSGIILNGELYRGLGDSAGEIGHTVVDVHGPLCSCGNHGCLEAMASETALVSSMIQSITEGKHSVVSDMVKGNLDAIRPKHIYAAAEEGDLLSINTLQQIAQYIGMGAANIINIFNPQLVLIGGGIVKGRRFIEETIMQVIKEKALASCYSLARIEFSSEGRQDALKGIVDVVMEGIYLR</sequence>
<dbReference type="RefSeq" id="WP_090934131.1">
    <property type="nucleotide sequence ID" value="NZ_FOTS01000009.1"/>
</dbReference>
<dbReference type="PANTHER" id="PTHR18964:SF149">
    <property type="entry name" value="BIFUNCTIONAL UDP-N-ACETYLGLUCOSAMINE 2-EPIMERASE_N-ACETYLMANNOSAMINE KINASE"/>
    <property type="match status" value="1"/>
</dbReference>
<dbReference type="InterPro" id="IPR036388">
    <property type="entry name" value="WH-like_DNA-bd_sf"/>
</dbReference>
<protein>
    <submittedName>
        <fullName evidence="4">Sugar kinase of the NBD/HSP70 family, may contain an N-terminal HTH domain</fullName>
    </submittedName>
</protein>
<keyword evidence="3" id="KW-0119">Carbohydrate metabolism</keyword>
<evidence type="ECO:0000256" key="2">
    <source>
        <dbReference type="ARBA" id="ARBA00006479"/>
    </source>
</evidence>
<dbReference type="PROSITE" id="PS01125">
    <property type="entry name" value="ROK"/>
    <property type="match status" value="1"/>
</dbReference>
<dbReference type="Gene3D" id="3.30.420.40">
    <property type="match status" value="2"/>
</dbReference>
<dbReference type="Pfam" id="PF00480">
    <property type="entry name" value="ROK"/>
    <property type="match status" value="1"/>
</dbReference>